<dbReference type="EMBL" id="JATAAI010000016">
    <property type="protein sequence ID" value="KAK1740297.1"/>
    <property type="molecule type" value="Genomic_DNA"/>
</dbReference>
<accession>A0AAD8Y6A2</accession>
<reference evidence="1" key="1">
    <citation type="submission" date="2023-06" db="EMBL/GenBank/DDBJ databases">
        <title>Survivors Of The Sea: Transcriptome response of Skeletonema marinoi to long-term dormancy.</title>
        <authorList>
            <person name="Pinder M.I.M."/>
            <person name="Kourtchenko O."/>
            <person name="Robertson E.K."/>
            <person name="Larsson T."/>
            <person name="Maumus F."/>
            <person name="Osuna-Cruz C.M."/>
            <person name="Vancaester E."/>
            <person name="Stenow R."/>
            <person name="Vandepoele K."/>
            <person name="Ploug H."/>
            <person name="Bruchert V."/>
            <person name="Godhe A."/>
            <person name="Topel M."/>
        </authorList>
    </citation>
    <scope>NUCLEOTIDE SEQUENCE</scope>
    <source>
        <strain evidence="1">R05AC</strain>
    </source>
</reference>
<sequence>MGGDCASTTVKDYEPFMTQSQLRTVY</sequence>
<organism evidence="1 2">
    <name type="scientific">Skeletonema marinoi</name>
    <dbReference type="NCBI Taxonomy" id="267567"/>
    <lineage>
        <taxon>Eukaryota</taxon>
        <taxon>Sar</taxon>
        <taxon>Stramenopiles</taxon>
        <taxon>Ochrophyta</taxon>
        <taxon>Bacillariophyta</taxon>
        <taxon>Coscinodiscophyceae</taxon>
        <taxon>Thalassiosirophycidae</taxon>
        <taxon>Thalassiosirales</taxon>
        <taxon>Skeletonemataceae</taxon>
        <taxon>Skeletonema</taxon>
        <taxon>Skeletonema marinoi-dohrnii complex</taxon>
    </lineage>
</organism>
<gene>
    <name evidence="1" type="ORF">QTG54_009247</name>
</gene>
<dbReference type="Proteomes" id="UP001224775">
    <property type="component" value="Unassembled WGS sequence"/>
</dbReference>
<name>A0AAD8Y6A2_9STRA</name>
<evidence type="ECO:0000313" key="2">
    <source>
        <dbReference type="Proteomes" id="UP001224775"/>
    </source>
</evidence>
<proteinExistence type="predicted"/>
<evidence type="ECO:0000313" key="1">
    <source>
        <dbReference type="EMBL" id="KAK1740297.1"/>
    </source>
</evidence>
<keyword evidence="2" id="KW-1185">Reference proteome</keyword>
<dbReference type="AlphaFoldDB" id="A0AAD8Y6A2"/>
<comment type="caution">
    <text evidence="1">The sequence shown here is derived from an EMBL/GenBank/DDBJ whole genome shotgun (WGS) entry which is preliminary data.</text>
</comment>
<protein>
    <submittedName>
        <fullName evidence="1">Uncharacterized protein</fullName>
    </submittedName>
</protein>